<dbReference type="InterPro" id="IPR036388">
    <property type="entry name" value="WH-like_DNA-bd_sf"/>
</dbReference>
<dbReference type="PANTHER" id="PTHR33221">
    <property type="entry name" value="WINGED HELIX-TURN-HELIX TRANSCRIPTIONAL REGULATOR, RRF2 FAMILY"/>
    <property type="match status" value="1"/>
</dbReference>
<dbReference type="Proteomes" id="UP000660885">
    <property type="component" value="Unassembled WGS sequence"/>
</dbReference>
<dbReference type="InterPro" id="IPR000944">
    <property type="entry name" value="Tscrpt_reg_Rrf2"/>
</dbReference>
<dbReference type="PROSITE" id="PS51197">
    <property type="entry name" value="HTH_RRF2_2"/>
    <property type="match status" value="1"/>
</dbReference>
<name>A0ABS1TX64_9PROT</name>
<organism evidence="1 2">
    <name type="scientific">Belnapia arida</name>
    <dbReference type="NCBI Taxonomy" id="2804533"/>
    <lineage>
        <taxon>Bacteria</taxon>
        <taxon>Pseudomonadati</taxon>
        <taxon>Pseudomonadota</taxon>
        <taxon>Alphaproteobacteria</taxon>
        <taxon>Acetobacterales</taxon>
        <taxon>Roseomonadaceae</taxon>
        <taxon>Belnapia</taxon>
    </lineage>
</organism>
<dbReference type="RefSeq" id="WP_043362513.1">
    <property type="nucleotide sequence ID" value="NZ_JAETWB010000001.1"/>
</dbReference>
<comment type="caution">
    <text evidence="1">The sequence shown here is derived from an EMBL/GenBank/DDBJ whole genome shotgun (WGS) entry which is preliminary data.</text>
</comment>
<reference evidence="1 2" key="1">
    <citation type="submission" date="2021-01" db="EMBL/GenBank/DDBJ databases">
        <title>Belnapia mucosa sp. nov. and Belnapia arida sp. nov., isolated from the Tabernas Desert (Almeria, Spain).</title>
        <authorList>
            <person name="Molina-Menor E."/>
            <person name="Vidal-Verdu A."/>
            <person name="Calonge A."/>
            <person name="Satari L."/>
            <person name="Pereto J."/>
            <person name="Porcar M."/>
        </authorList>
    </citation>
    <scope>NUCLEOTIDE SEQUENCE [LARGE SCALE GENOMIC DNA]</scope>
    <source>
        <strain evidence="1 2">T18</strain>
    </source>
</reference>
<dbReference type="Pfam" id="PF02082">
    <property type="entry name" value="Rrf2"/>
    <property type="match status" value="1"/>
</dbReference>
<dbReference type="SUPFAM" id="SSF46785">
    <property type="entry name" value="Winged helix' DNA-binding domain"/>
    <property type="match status" value="1"/>
</dbReference>
<evidence type="ECO:0000313" key="2">
    <source>
        <dbReference type="Proteomes" id="UP000660885"/>
    </source>
</evidence>
<dbReference type="InterPro" id="IPR036390">
    <property type="entry name" value="WH_DNA-bd_sf"/>
</dbReference>
<protein>
    <submittedName>
        <fullName evidence="1">Rrf2 family transcriptional regulator</fullName>
    </submittedName>
</protein>
<evidence type="ECO:0000313" key="1">
    <source>
        <dbReference type="EMBL" id="MBL6076450.1"/>
    </source>
</evidence>
<accession>A0ABS1TX64</accession>
<proteinExistence type="predicted"/>
<dbReference type="PANTHER" id="PTHR33221:SF15">
    <property type="entry name" value="HTH-TYPE TRANSCRIPTIONAL REGULATOR YWGB-RELATED"/>
    <property type="match status" value="1"/>
</dbReference>
<dbReference type="Gene3D" id="1.10.10.10">
    <property type="entry name" value="Winged helix-like DNA-binding domain superfamily/Winged helix DNA-binding domain"/>
    <property type="match status" value="1"/>
</dbReference>
<keyword evidence="2" id="KW-1185">Reference proteome</keyword>
<gene>
    <name evidence="1" type="ORF">JMJ56_00450</name>
</gene>
<dbReference type="EMBL" id="JAETWB010000001">
    <property type="protein sequence ID" value="MBL6076450.1"/>
    <property type="molecule type" value="Genomic_DNA"/>
</dbReference>
<sequence length="144" mass="15365">MIATRFSVGLHILTIVASDPPGGATSLRLAASIGTNPVVVRRIAGQLSRAGLITVQRGPGGAMLTRPPEAISLKDVWRAIHPAPEAMLRVHRRGPQACPLGQRIPPLLRRRFDQAEAAMLADLDRTSLAELVQAARQETAEAAD</sequence>